<feature type="signal peptide" evidence="3">
    <location>
        <begin position="1"/>
        <end position="23"/>
    </location>
</feature>
<evidence type="ECO:0000256" key="2">
    <source>
        <dbReference type="SAM" id="MobiDB-lite"/>
    </source>
</evidence>
<dbReference type="InterPro" id="IPR001677">
    <property type="entry name" value="TbpB_B_D"/>
</dbReference>
<name>V9HAX3_9NEIS</name>
<sequence length="268" mass="27917">MNTINKYIAVILFANLLGLTACSGSGSGKPSTTTSPTNKPARSNATAQPETPTQSTTPFVIPTATNQGTALTAPQGNVAKAQNIVVNGDHQSDIVVIDGHAITISKQNDYTDALVITKTNTETTAISTPKYGYVRFGGYMKGNEHTNNNPQYTFAIGDITPSSAIPATGIANYIGSAALGSNNNIELGTSSFYVDFGEKTIVGGVAHTNDSVHIPLQGIINGNTFNGSLNGVTMQGHFFGPQAEEIGGTYSGNRNSQSYMGSFGAIKQ</sequence>
<proteinExistence type="predicted"/>
<dbReference type="PROSITE" id="PS51257">
    <property type="entry name" value="PROKAR_LIPOPROTEIN"/>
    <property type="match status" value="1"/>
</dbReference>
<organism evidence="5 6">
    <name type="scientific">Simonsiella muelleri ATCC 29453</name>
    <dbReference type="NCBI Taxonomy" id="641147"/>
    <lineage>
        <taxon>Bacteria</taxon>
        <taxon>Pseudomonadati</taxon>
        <taxon>Pseudomonadota</taxon>
        <taxon>Betaproteobacteria</taxon>
        <taxon>Neisseriales</taxon>
        <taxon>Neisseriaceae</taxon>
        <taxon>Simonsiella</taxon>
    </lineage>
</organism>
<gene>
    <name evidence="5" type="ORF">HMPREF9021_02082</name>
</gene>
<dbReference type="GO" id="GO:0009279">
    <property type="term" value="C:cell outer membrane"/>
    <property type="evidence" value="ECO:0007669"/>
    <property type="project" value="UniProtKB-SubCell"/>
</dbReference>
<feature type="chain" id="PRO_5030178929" description="Transferrin-binding protein B C-lobe/N-lobe beta-barrel domain-containing protein" evidence="3">
    <location>
        <begin position="24"/>
        <end position="268"/>
    </location>
</feature>
<feature type="compositionally biased region" description="Polar residues" evidence="2">
    <location>
        <begin position="41"/>
        <end position="61"/>
    </location>
</feature>
<evidence type="ECO:0000256" key="1">
    <source>
        <dbReference type="ARBA" id="ARBA00004442"/>
    </source>
</evidence>
<comment type="caution">
    <text evidence="5">The sequence shown here is derived from an EMBL/GenBank/DDBJ whole genome shotgun (WGS) entry which is preliminary data.</text>
</comment>
<dbReference type="InterPro" id="IPR011250">
    <property type="entry name" value="OMP/PagP_B-barrel"/>
</dbReference>
<feature type="domain" description="Transferrin-binding protein B C-lobe/N-lobe beta-barrel" evidence="4">
    <location>
        <begin position="165"/>
        <end position="267"/>
    </location>
</feature>
<evidence type="ECO:0000256" key="3">
    <source>
        <dbReference type="SAM" id="SignalP"/>
    </source>
</evidence>
<dbReference type="Proteomes" id="UP000017813">
    <property type="component" value="Unassembled WGS sequence"/>
</dbReference>
<feature type="compositionally biased region" description="Low complexity" evidence="2">
    <location>
        <begin position="28"/>
        <end position="40"/>
    </location>
</feature>
<keyword evidence="6" id="KW-1185">Reference proteome</keyword>
<reference evidence="5 6" key="1">
    <citation type="submission" date="2010-03" db="EMBL/GenBank/DDBJ databases">
        <authorList>
            <consortium name="The Broad Institute Genome Sequencing Platform"/>
            <person name="Ward D."/>
            <person name="Earl A."/>
            <person name="Feldgarden M."/>
            <person name="Gevers D."/>
            <person name="Young S."/>
            <person name="Zeng Q."/>
            <person name="Koehrsen M."/>
            <person name="Alvarado L."/>
            <person name="Berlin A.M."/>
            <person name="Borenstein D."/>
            <person name="Chapman S.B."/>
            <person name="Chen Z."/>
            <person name="Engels R."/>
            <person name="Freedman E."/>
            <person name="Gellesch M."/>
            <person name="Goldberg J."/>
            <person name="Griggs A."/>
            <person name="Gujja S."/>
            <person name="Heilman E.R."/>
            <person name="Heiman D.I."/>
            <person name="Hepburn T.A."/>
            <person name="Howarth C."/>
            <person name="Jen D."/>
            <person name="Larson L."/>
            <person name="Mehta T."/>
            <person name="Park D."/>
            <person name="Pearson M."/>
            <person name="Richards J."/>
            <person name="Roberts A."/>
            <person name="Saif S."/>
            <person name="Shea T.D."/>
            <person name="Shenoy N."/>
            <person name="Sisk P."/>
            <person name="Stolte C."/>
            <person name="Sykes S.N."/>
            <person name="Walk T."/>
            <person name="White J."/>
            <person name="Yandava C."/>
            <person name="Izard J."/>
            <person name="Baranova O.V."/>
            <person name="Blanton J.M."/>
            <person name="Tanner A.C."/>
            <person name="Dewhirst F."/>
            <person name="Haas B."/>
            <person name="Nusbaum C."/>
            <person name="Birren B."/>
        </authorList>
    </citation>
    <scope>NUCLEOTIDE SEQUENCE [LARGE SCALE GENOMIC DNA]</scope>
    <source>
        <strain evidence="5 6">ATCC 29453</strain>
    </source>
</reference>
<dbReference type="RefSeq" id="WP_002642990.1">
    <property type="nucleotide sequence ID" value="NZ_CP019448.1"/>
</dbReference>
<dbReference type="KEGG" id="smur:BWP33_03640"/>
<evidence type="ECO:0000313" key="5">
    <source>
        <dbReference type="EMBL" id="EFG30088.1"/>
    </source>
</evidence>
<dbReference type="Pfam" id="PF01298">
    <property type="entry name" value="TbpB_B_D"/>
    <property type="match status" value="1"/>
</dbReference>
<dbReference type="Gene3D" id="2.40.160.90">
    <property type="match status" value="1"/>
</dbReference>
<dbReference type="HOGENOM" id="CLU_069306_0_0_4"/>
<dbReference type="AlphaFoldDB" id="V9HAX3"/>
<dbReference type="SUPFAM" id="SSF56925">
    <property type="entry name" value="OMPA-like"/>
    <property type="match status" value="1"/>
</dbReference>
<dbReference type="eggNOG" id="COG3266">
    <property type="taxonomic scope" value="Bacteria"/>
</dbReference>
<reference evidence="5 6" key="2">
    <citation type="submission" date="2011-10" db="EMBL/GenBank/DDBJ databases">
        <title>The Genome Sequence of Simonsiella muelleri ATCC 29453.</title>
        <authorList>
            <consortium name="The Broad Institute Genome Sequencing Platform"/>
            <consortium name="The Broad Institute Genome Sequencing Center for Infectious Disease"/>
            <person name="Earl A."/>
            <person name="Ward D."/>
            <person name="Feldgarden M."/>
            <person name="Gevers D."/>
            <person name="Izard J."/>
            <person name="Baranova O.V."/>
            <person name="Blanton J.M."/>
            <person name="Tanner A.C."/>
            <person name="Dewhirst F."/>
            <person name="Young S.K."/>
            <person name="Zeng Q."/>
            <person name="Gargeya S."/>
            <person name="Fitzgerald M."/>
            <person name="Haas B."/>
            <person name="Abouelleil A."/>
            <person name="Alvarado L."/>
            <person name="Arachchi H.M."/>
            <person name="Berlin A."/>
            <person name="Brown A."/>
            <person name="Chapman S.B."/>
            <person name="Chen Z."/>
            <person name="Dunbar C."/>
            <person name="Freedman E."/>
            <person name="Gearin G."/>
            <person name="Goldberg J."/>
            <person name="Griggs A."/>
            <person name="Gujja S."/>
            <person name="Heiman D."/>
            <person name="Howarth C."/>
            <person name="Larson L."/>
            <person name="Lui A."/>
            <person name="MacDonald P.J.P."/>
            <person name="Montmayeur A."/>
            <person name="Murphy C."/>
            <person name="Neiman D."/>
            <person name="Pearson M."/>
            <person name="Priest M."/>
            <person name="Roberts A."/>
            <person name="Saif S."/>
            <person name="Shea T."/>
            <person name="Shenoy N."/>
            <person name="Sisk P."/>
            <person name="Stolte C."/>
            <person name="Sykes S."/>
            <person name="Wortman J."/>
            <person name="Nusbaum C."/>
            <person name="Birren B."/>
        </authorList>
    </citation>
    <scope>NUCLEOTIDE SEQUENCE [LARGE SCALE GENOMIC DNA]</scope>
    <source>
        <strain evidence="5 6">ATCC 29453</strain>
    </source>
</reference>
<dbReference type="OrthoDB" id="5673741at2"/>
<comment type="subcellular location">
    <subcellularLocation>
        <location evidence="1">Cell outer membrane</location>
    </subcellularLocation>
</comment>
<evidence type="ECO:0000259" key="4">
    <source>
        <dbReference type="Pfam" id="PF01298"/>
    </source>
</evidence>
<dbReference type="EMBL" id="ADCY02000062">
    <property type="protein sequence ID" value="EFG30088.1"/>
    <property type="molecule type" value="Genomic_DNA"/>
</dbReference>
<keyword evidence="3" id="KW-0732">Signal</keyword>
<evidence type="ECO:0000313" key="6">
    <source>
        <dbReference type="Proteomes" id="UP000017813"/>
    </source>
</evidence>
<accession>V9HAX3</accession>
<protein>
    <recommendedName>
        <fullName evidence="4">Transferrin-binding protein B C-lobe/N-lobe beta-barrel domain-containing protein</fullName>
    </recommendedName>
</protein>
<feature type="region of interest" description="Disordered" evidence="2">
    <location>
        <begin position="25"/>
        <end position="61"/>
    </location>
</feature>